<dbReference type="Pfam" id="PF01943">
    <property type="entry name" value="Polysacc_synt"/>
    <property type="match status" value="1"/>
</dbReference>
<keyword evidence="8" id="KW-1185">Reference proteome</keyword>
<feature type="transmembrane region" description="Helical" evidence="6">
    <location>
        <begin position="53"/>
        <end position="76"/>
    </location>
</feature>
<evidence type="ECO:0000256" key="1">
    <source>
        <dbReference type="ARBA" id="ARBA00004651"/>
    </source>
</evidence>
<comment type="caution">
    <text evidence="7">The sequence shown here is derived from an EMBL/GenBank/DDBJ whole genome shotgun (WGS) entry which is preliminary data.</text>
</comment>
<proteinExistence type="predicted"/>
<evidence type="ECO:0000313" key="8">
    <source>
        <dbReference type="Proteomes" id="UP000276770"/>
    </source>
</evidence>
<accession>A0A3L7JVP2</accession>
<dbReference type="AlphaFoldDB" id="A0A3L7JVP2"/>
<feature type="transmembrane region" description="Helical" evidence="6">
    <location>
        <begin position="383"/>
        <end position="406"/>
    </location>
</feature>
<keyword evidence="4 6" id="KW-1133">Transmembrane helix</keyword>
<organism evidence="7 8">
    <name type="scientific">Falsibacillus albus</name>
    <dbReference type="NCBI Taxonomy" id="2478915"/>
    <lineage>
        <taxon>Bacteria</taxon>
        <taxon>Bacillati</taxon>
        <taxon>Bacillota</taxon>
        <taxon>Bacilli</taxon>
        <taxon>Bacillales</taxon>
        <taxon>Bacillaceae</taxon>
        <taxon>Falsibacillus</taxon>
    </lineage>
</organism>
<evidence type="ECO:0000256" key="6">
    <source>
        <dbReference type="SAM" id="Phobius"/>
    </source>
</evidence>
<dbReference type="OrthoDB" id="9180265at2"/>
<feature type="transmembrane region" description="Helical" evidence="6">
    <location>
        <begin position="418"/>
        <end position="435"/>
    </location>
</feature>
<feature type="transmembrane region" description="Helical" evidence="6">
    <location>
        <begin position="179"/>
        <end position="204"/>
    </location>
</feature>
<feature type="transmembrane region" description="Helical" evidence="6">
    <location>
        <begin position="225"/>
        <end position="244"/>
    </location>
</feature>
<dbReference type="InterPro" id="IPR050833">
    <property type="entry name" value="Poly_Biosynth_Transport"/>
</dbReference>
<evidence type="ECO:0000256" key="3">
    <source>
        <dbReference type="ARBA" id="ARBA00022692"/>
    </source>
</evidence>
<evidence type="ECO:0000256" key="2">
    <source>
        <dbReference type="ARBA" id="ARBA00022475"/>
    </source>
</evidence>
<feature type="transmembrane region" description="Helical" evidence="6">
    <location>
        <begin position="359"/>
        <end position="377"/>
    </location>
</feature>
<evidence type="ECO:0000313" key="7">
    <source>
        <dbReference type="EMBL" id="RLQ94816.1"/>
    </source>
</evidence>
<reference evidence="7 8" key="1">
    <citation type="submission" date="2018-10" db="EMBL/GenBank/DDBJ databases">
        <title>Falsibacillus sp. genome draft.</title>
        <authorList>
            <person name="Shi S."/>
        </authorList>
    </citation>
    <scope>NUCLEOTIDE SEQUENCE [LARGE SCALE GENOMIC DNA]</scope>
    <source>
        <strain evidence="7 8">GY 10110</strain>
    </source>
</reference>
<feature type="transmembrane region" description="Helical" evidence="6">
    <location>
        <begin position="256"/>
        <end position="275"/>
    </location>
</feature>
<protein>
    <submittedName>
        <fullName evidence="7">Uncharacterized protein</fullName>
    </submittedName>
</protein>
<feature type="transmembrane region" description="Helical" evidence="6">
    <location>
        <begin position="21"/>
        <end position="41"/>
    </location>
</feature>
<evidence type="ECO:0000256" key="4">
    <source>
        <dbReference type="ARBA" id="ARBA00022989"/>
    </source>
</evidence>
<feature type="transmembrane region" description="Helical" evidence="6">
    <location>
        <begin position="123"/>
        <end position="144"/>
    </location>
</feature>
<keyword evidence="2" id="KW-1003">Cell membrane</keyword>
<feature type="transmembrane region" description="Helical" evidence="6">
    <location>
        <begin position="296"/>
        <end position="318"/>
    </location>
</feature>
<gene>
    <name evidence="7" type="ORF">D9X91_12545</name>
</gene>
<dbReference type="InterPro" id="IPR002797">
    <property type="entry name" value="Polysacc_synth"/>
</dbReference>
<evidence type="ECO:0000256" key="5">
    <source>
        <dbReference type="ARBA" id="ARBA00023136"/>
    </source>
</evidence>
<dbReference type="PANTHER" id="PTHR30250:SF11">
    <property type="entry name" value="O-ANTIGEN TRANSPORTER-RELATED"/>
    <property type="match status" value="1"/>
</dbReference>
<dbReference type="Proteomes" id="UP000276770">
    <property type="component" value="Unassembled WGS sequence"/>
</dbReference>
<name>A0A3L7JVP2_9BACI</name>
<dbReference type="EMBL" id="RCVZ01000008">
    <property type="protein sequence ID" value="RLQ94816.1"/>
    <property type="molecule type" value="Genomic_DNA"/>
</dbReference>
<sequence>MNIKIIGEKLEIIKNIFIYEIIYIFSDMLIKAIAFISMPFFLNKMNPDEFGLFNLYTTYIGILAVFIGLNVSNAIVRYKVEKIDKKKYLATPIWIIILNATVLSGVFYIFSNFFHFIEIKKEVIIVILISTVFSCFIHVGLEIIRSEKNAILYGFVSVLHSIFSIGLGLIFIYKMEDDLGFWRLVSIFISSILVGGALVLRIVNKYGIKGNIKTARYLLSYSMPLIPYTFSTIILSQVNILFLSKVSLSQVGVYSFASNIGMIVSIIAIALNRSLQPNLFEALRDNRNYKNHLKRNIGIFYFFYITFIISTDLLIFIFGNKSYLGAVNVVPILILAYGYFFLYSLFINFMYYYKKNFKISLFSILSAGIAILSNWILVNPFGYIGAALATLVAYFSLFAFSFIYVTKKLNITVFSIKTIILLQLLLIFPVIIKIFI</sequence>
<feature type="transmembrane region" description="Helical" evidence="6">
    <location>
        <begin position="151"/>
        <end position="173"/>
    </location>
</feature>
<keyword evidence="3 6" id="KW-0812">Transmembrane</keyword>
<dbReference type="GO" id="GO:0005886">
    <property type="term" value="C:plasma membrane"/>
    <property type="evidence" value="ECO:0007669"/>
    <property type="project" value="UniProtKB-SubCell"/>
</dbReference>
<feature type="transmembrane region" description="Helical" evidence="6">
    <location>
        <begin position="88"/>
        <end position="111"/>
    </location>
</feature>
<comment type="subcellular location">
    <subcellularLocation>
        <location evidence="1">Cell membrane</location>
        <topology evidence="1">Multi-pass membrane protein</topology>
    </subcellularLocation>
</comment>
<dbReference type="PANTHER" id="PTHR30250">
    <property type="entry name" value="PST FAMILY PREDICTED COLANIC ACID TRANSPORTER"/>
    <property type="match status" value="1"/>
</dbReference>
<feature type="transmembrane region" description="Helical" evidence="6">
    <location>
        <begin position="330"/>
        <end position="352"/>
    </location>
</feature>
<dbReference type="RefSeq" id="WP_121680979.1">
    <property type="nucleotide sequence ID" value="NZ_RCVZ01000008.1"/>
</dbReference>
<keyword evidence="5 6" id="KW-0472">Membrane</keyword>